<proteinExistence type="predicted"/>
<reference evidence="2 3" key="1">
    <citation type="submission" date="2020-08" db="EMBL/GenBank/DDBJ databases">
        <title>Genomic Encyclopedia of Type Strains, Phase III (KMG-III): the genomes of soil and plant-associated and newly described type strains.</title>
        <authorList>
            <person name="Whitman W."/>
        </authorList>
    </citation>
    <scope>NUCLEOTIDE SEQUENCE [LARGE SCALE GENOMIC DNA]</scope>
    <source>
        <strain evidence="2 3">CECT 8571</strain>
    </source>
</reference>
<protein>
    <submittedName>
        <fullName evidence="2">Uncharacterized protein</fullName>
    </submittedName>
</protein>
<keyword evidence="3" id="KW-1185">Reference proteome</keyword>
<evidence type="ECO:0000313" key="3">
    <source>
        <dbReference type="Proteomes" id="UP000559987"/>
    </source>
</evidence>
<dbReference type="RefSeq" id="WP_183911442.1">
    <property type="nucleotide sequence ID" value="NZ_JACHXZ010000004.1"/>
</dbReference>
<sequence>MEFDVTVIASLIGVAGLAFAALLSSIGYLYRGLIESKRSARKVLYILLEIRYALSASLFNADKSKNEYIRHYADRLKAKGIEVNREDIDAQIGSMIENHFNSLAKAAKTDIKERLIQPFEEALSELSQISPVLAYRLRGKEKLELIAKLNSSYLDSFKDNFIDGMEAEWAKLAIVEFAEEIENEAIKSLSGKLDQEVIILSKRCGWKDSYECRRVLSAKFGEFDKEVFLELDKLIDKLIKKMTAAANK</sequence>
<dbReference type="Proteomes" id="UP000559987">
    <property type="component" value="Unassembled WGS sequence"/>
</dbReference>
<organism evidence="2 3">
    <name type="scientific">Simiduia aestuariiviva</name>
    <dbReference type="NCBI Taxonomy" id="1510459"/>
    <lineage>
        <taxon>Bacteria</taxon>
        <taxon>Pseudomonadati</taxon>
        <taxon>Pseudomonadota</taxon>
        <taxon>Gammaproteobacteria</taxon>
        <taxon>Cellvibrionales</taxon>
        <taxon>Cellvibrionaceae</taxon>
        <taxon>Simiduia</taxon>
    </lineage>
</organism>
<keyword evidence="1" id="KW-1133">Transmembrane helix</keyword>
<evidence type="ECO:0000313" key="2">
    <source>
        <dbReference type="EMBL" id="MBB3169964.1"/>
    </source>
</evidence>
<dbReference type="AlphaFoldDB" id="A0A839UP38"/>
<gene>
    <name evidence="2" type="ORF">FHS30_003177</name>
</gene>
<name>A0A839UP38_9GAMM</name>
<comment type="caution">
    <text evidence="2">The sequence shown here is derived from an EMBL/GenBank/DDBJ whole genome shotgun (WGS) entry which is preliminary data.</text>
</comment>
<keyword evidence="1" id="KW-0472">Membrane</keyword>
<feature type="transmembrane region" description="Helical" evidence="1">
    <location>
        <begin position="6"/>
        <end position="30"/>
    </location>
</feature>
<accession>A0A839UP38</accession>
<keyword evidence="1" id="KW-0812">Transmembrane</keyword>
<evidence type="ECO:0000256" key="1">
    <source>
        <dbReference type="SAM" id="Phobius"/>
    </source>
</evidence>
<dbReference type="EMBL" id="JACHXZ010000004">
    <property type="protein sequence ID" value="MBB3169964.1"/>
    <property type="molecule type" value="Genomic_DNA"/>
</dbReference>